<keyword evidence="1" id="KW-0802">TPR repeat</keyword>
<dbReference type="InterPro" id="IPR011990">
    <property type="entry name" value="TPR-like_helical_dom_sf"/>
</dbReference>
<dbReference type="GO" id="GO:0097363">
    <property type="term" value="F:protein O-acetylglucosaminyltransferase activity"/>
    <property type="evidence" value="ECO:0007669"/>
    <property type="project" value="TreeGrafter"/>
</dbReference>
<accession>A0A1G9ZJJ1</accession>
<dbReference type="GO" id="GO:0006493">
    <property type="term" value="P:protein O-linked glycosylation"/>
    <property type="evidence" value="ECO:0007669"/>
    <property type="project" value="InterPro"/>
</dbReference>
<dbReference type="SUPFAM" id="SSF48452">
    <property type="entry name" value="TPR-like"/>
    <property type="match status" value="1"/>
</dbReference>
<feature type="repeat" description="TPR" evidence="1">
    <location>
        <begin position="218"/>
        <end position="251"/>
    </location>
</feature>
<dbReference type="Gene3D" id="1.25.40.10">
    <property type="entry name" value="Tetratricopeptide repeat domain"/>
    <property type="match status" value="1"/>
</dbReference>
<dbReference type="PANTHER" id="PTHR44366">
    <property type="entry name" value="UDP-N-ACETYLGLUCOSAMINE--PEPTIDE N-ACETYLGLUCOSAMINYLTRANSFERASE 110 KDA SUBUNIT"/>
    <property type="match status" value="1"/>
</dbReference>
<dbReference type="AlphaFoldDB" id="A0A1G9ZJJ1"/>
<dbReference type="InterPro" id="IPR019734">
    <property type="entry name" value="TPR_rpt"/>
</dbReference>
<dbReference type="PROSITE" id="PS50005">
    <property type="entry name" value="TPR"/>
    <property type="match status" value="2"/>
</dbReference>
<dbReference type="SMART" id="SM00028">
    <property type="entry name" value="TPR"/>
    <property type="match status" value="2"/>
</dbReference>
<dbReference type="InterPro" id="IPR037919">
    <property type="entry name" value="OGT"/>
</dbReference>
<dbReference type="Pfam" id="PF13414">
    <property type="entry name" value="TPR_11"/>
    <property type="match status" value="1"/>
</dbReference>
<dbReference type="EMBL" id="FNIN01000001">
    <property type="protein sequence ID" value="SDN20683.1"/>
    <property type="molecule type" value="Genomic_DNA"/>
</dbReference>
<feature type="repeat" description="TPR" evidence="1">
    <location>
        <begin position="184"/>
        <end position="217"/>
    </location>
</feature>
<sequence>MSASLIQARQKLNSIQSLLKQNKVLAGVQALYDGILGYIKQPLMNNEKKELAELISKDLYYLNQNPKLREIYPVLIEYKPGEEKKLLETLKELLEILQEGVTQVAQEKLAQLEAQKQKELAKAKQHLEEKNIQAAEKIYDHLINKFQNDTKLKIEISDQLIEAEAFEKSLKYLKLAYREDPESIHIFNRLGIALRKLGRYKDAEKAYLHAIKIDPNDAYLYFNLARVYLDAKDMEKAKNTVKKALNLKPDFDLAQKMLKFIEKNI</sequence>
<organism evidence="3 4">
    <name type="scientific">Desulfonauticus submarinus</name>
    <dbReference type="NCBI Taxonomy" id="206665"/>
    <lineage>
        <taxon>Bacteria</taxon>
        <taxon>Pseudomonadati</taxon>
        <taxon>Thermodesulfobacteriota</taxon>
        <taxon>Desulfovibrionia</taxon>
        <taxon>Desulfovibrionales</taxon>
        <taxon>Desulfonauticaceae</taxon>
        <taxon>Desulfonauticus</taxon>
    </lineage>
</organism>
<dbReference type="Proteomes" id="UP000199602">
    <property type="component" value="Unassembled WGS sequence"/>
</dbReference>
<name>A0A1G9ZJJ1_9BACT</name>
<dbReference type="OrthoDB" id="5502572at2"/>
<protein>
    <submittedName>
        <fullName evidence="3">TPR repeat-containing protein</fullName>
    </submittedName>
</protein>
<evidence type="ECO:0000313" key="4">
    <source>
        <dbReference type="Proteomes" id="UP000199602"/>
    </source>
</evidence>
<dbReference type="RefSeq" id="WP_092061528.1">
    <property type="nucleotide sequence ID" value="NZ_FNIN01000001.1"/>
</dbReference>
<proteinExistence type="predicted"/>
<keyword evidence="2" id="KW-0175">Coiled coil</keyword>
<gene>
    <name evidence="3" type="ORF">SAMN04488516_10126</name>
</gene>
<evidence type="ECO:0000313" key="3">
    <source>
        <dbReference type="EMBL" id="SDN20683.1"/>
    </source>
</evidence>
<dbReference type="STRING" id="206665.SAMN04488516_10126"/>
<dbReference type="PANTHER" id="PTHR44366:SF1">
    <property type="entry name" value="UDP-N-ACETYLGLUCOSAMINE--PEPTIDE N-ACETYLGLUCOSAMINYLTRANSFERASE 110 KDA SUBUNIT"/>
    <property type="match status" value="1"/>
</dbReference>
<feature type="coiled-coil region" evidence="2">
    <location>
        <begin position="87"/>
        <end position="137"/>
    </location>
</feature>
<evidence type="ECO:0000256" key="2">
    <source>
        <dbReference type="SAM" id="Coils"/>
    </source>
</evidence>
<dbReference type="PROSITE" id="PS50293">
    <property type="entry name" value="TPR_REGION"/>
    <property type="match status" value="2"/>
</dbReference>
<keyword evidence="4" id="KW-1185">Reference proteome</keyword>
<reference evidence="3 4" key="1">
    <citation type="submission" date="2016-10" db="EMBL/GenBank/DDBJ databases">
        <authorList>
            <person name="de Groot N.N."/>
        </authorList>
    </citation>
    <scope>NUCLEOTIDE SEQUENCE [LARGE SCALE GENOMIC DNA]</scope>
    <source>
        <strain evidence="3 4">DSM 15269</strain>
    </source>
</reference>
<evidence type="ECO:0000256" key="1">
    <source>
        <dbReference type="PROSITE-ProRule" id="PRU00339"/>
    </source>
</evidence>